<accession>A0AAW2Z9A4</accession>
<organism evidence="9 10">
    <name type="scientific">Acrasis kona</name>
    <dbReference type="NCBI Taxonomy" id="1008807"/>
    <lineage>
        <taxon>Eukaryota</taxon>
        <taxon>Discoba</taxon>
        <taxon>Heterolobosea</taxon>
        <taxon>Tetramitia</taxon>
        <taxon>Eutetramitia</taxon>
        <taxon>Acrasidae</taxon>
        <taxon>Acrasis</taxon>
    </lineage>
</organism>
<evidence type="ECO:0000313" key="9">
    <source>
        <dbReference type="EMBL" id="KAL0486423.1"/>
    </source>
</evidence>
<feature type="binding site" description="axial binding residue" evidence="7">
    <location>
        <position position="453"/>
    </location>
    <ligand>
        <name>heme</name>
        <dbReference type="ChEBI" id="CHEBI:30413"/>
    </ligand>
    <ligandPart>
        <name>Fe</name>
        <dbReference type="ChEBI" id="CHEBI:18248"/>
    </ligandPart>
</feature>
<evidence type="ECO:0000256" key="7">
    <source>
        <dbReference type="PIRSR" id="PIRSR602401-1"/>
    </source>
</evidence>
<dbReference type="Pfam" id="PF00067">
    <property type="entry name" value="p450"/>
    <property type="match status" value="1"/>
</dbReference>
<dbReference type="GO" id="GO:0016705">
    <property type="term" value="F:oxidoreductase activity, acting on paired donors, with incorporation or reduction of molecular oxygen"/>
    <property type="evidence" value="ECO:0007669"/>
    <property type="project" value="InterPro"/>
</dbReference>
<keyword evidence="4 8" id="KW-0560">Oxidoreductase</keyword>
<keyword evidence="6 8" id="KW-0503">Monooxygenase</keyword>
<evidence type="ECO:0000313" key="10">
    <source>
        <dbReference type="Proteomes" id="UP001431209"/>
    </source>
</evidence>
<dbReference type="InterPro" id="IPR017972">
    <property type="entry name" value="Cyt_P450_CS"/>
</dbReference>
<dbReference type="InterPro" id="IPR001128">
    <property type="entry name" value="Cyt_P450"/>
</dbReference>
<keyword evidence="2 7" id="KW-0349">Heme</keyword>
<evidence type="ECO:0000256" key="1">
    <source>
        <dbReference type="ARBA" id="ARBA00010617"/>
    </source>
</evidence>
<comment type="similarity">
    <text evidence="1 8">Belongs to the cytochrome P450 family.</text>
</comment>
<dbReference type="PANTHER" id="PTHR24291:SF50">
    <property type="entry name" value="BIFUNCTIONAL ALBAFLAVENONE MONOOXYGENASE_TERPENE SYNTHASE"/>
    <property type="match status" value="1"/>
</dbReference>
<dbReference type="InterPro" id="IPR036396">
    <property type="entry name" value="Cyt_P450_sf"/>
</dbReference>
<evidence type="ECO:0000256" key="6">
    <source>
        <dbReference type="ARBA" id="ARBA00023033"/>
    </source>
</evidence>
<reference evidence="9 10" key="1">
    <citation type="submission" date="2024-03" db="EMBL/GenBank/DDBJ databases">
        <title>The Acrasis kona genome and developmental transcriptomes reveal deep origins of eukaryotic multicellular pathways.</title>
        <authorList>
            <person name="Sheikh S."/>
            <person name="Fu C.-J."/>
            <person name="Brown M.W."/>
            <person name="Baldauf S.L."/>
        </authorList>
    </citation>
    <scope>NUCLEOTIDE SEQUENCE [LARGE SCALE GENOMIC DNA]</scope>
    <source>
        <strain evidence="9 10">ATCC MYA-3509</strain>
    </source>
</reference>
<name>A0AAW2Z9A4_9EUKA</name>
<dbReference type="InterPro" id="IPR050196">
    <property type="entry name" value="Cytochrome_P450_Monoox"/>
</dbReference>
<dbReference type="Proteomes" id="UP001431209">
    <property type="component" value="Unassembled WGS sequence"/>
</dbReference>
<dbReference type="Gene3D" id="1.10.630.10">
    <property type="entry name" value="Cytochrome P450"/>
    <property type="match status" value="1"/>
</dbReference>
<dbReference type="GO" id="GO:0004497">
    <property type="term" value="F:monooxygenase activity"/>
    <property type="evidence" value="ECO:0007669"/>
    <property type="project" value="UniProtKB-KW"/>
</dbReference>
<keyword evidence="3 7" id="KW-0479">Metal-binding</keyword>
<sequence length="506" mass="57335">MYVILALLCIPVIVVLAVYAIDYRARNRFKRANNQAKHSIMPTLGIVKSLSNIIVEPFKKNKSHLSQLLHEAYLTVGKDNGIYHKFLGPIDNIVIADVDAIKTVLLNPKSFPKFPLHLSKDSPTARFSGRNLAFIEGEEWKAQRHVINPAFYNLNKFFEPFDLHTKKCLDLFASKNGQPIAIPLAMTNFTIDVLGETVIGTNFGAQDGNLDRTTLEDLLYLMAYSFQPARLLFSFINKLPTKANREFEVRLQRFNHFIGDLVSAAEDKFKNRNNNNGDNAQETLLDLMIQSAHSEYGQGLSDSTVRDNAVAFFIAGHETTSSALGFAFYRLSKHPEAQQRLYNEIKDTLNGDDLNTDLIQNMNYLDAFIKETMRMHPPAAGVLGRVNVEDVVMCGYKIPKGTMISPDFYSLHYNKEYYGPSVNEFRPERFLGEEGKSIPRFAHLPFSAGARVCIGNHFSVLEQKVFLARLLLRFEILPNPDYRYKVSPSSILCISDDFTVTVKERK</sequence>
<keyword evidence="10" id="KW-1185">Reference proteome</keyword>
<dbReference type="InterPro" id="IPR002401">
    <property type="entry name" value="Cyt_P450_E_grp-I"/>
</dbReference>
<dbReference type="GO" id="GO:0020037">
    <property type="term" value="F:heme binding"/>
    <property type="evidence" value="ECO:0007669"/>
    <property type="project" value="InterPro"/>
</dbReference>
<dbReference type="AlphaFoldDB" id="A0AAW2Z9A4"/>
<evidence type="ECO:0000256" key="8">
    <source>
        <dbReference type="RuleBase" id="RU000461"/>
    </source>
</evidence>
<dbReference type="EMBL" id="JAOPGA020001235">
    <property type="protein sequence ID" value="KAL0486423.1"/>
    <property type="molecule type" value="Genomic_DNA"/>
</dbReference>
<dbReference type="GO" id="GO:0005506">
    <property type="term" value="F:iron ion binding"/>
    <property type="evidence" value="ECO:0007669"/>
    <property type="project" value="InterPro"/>
</dbReference>
<dbReference type="PROSITE" id="PS00086">
    <property type="entry name" value="CYTOCHROME_P450"/>
    <property type="match status" value="1"/>
</dbReference>
<keyword evidence="5 7" id="KW-0408">Iron</keyword>
<evidence type="ECO:0000256" key="2">
    <source>
        <dbReference type="ARBA" id="ARBA00022617"/>
    </source>
</evidence>
<evidence type="ECO:0000256" key="4">
    <source>
        <dbReference type="ARBA" id="ARBA00023002"/>
    </source>
</evidence>
<dbReference type="SUPFAM" id="SSF48264">
    <property type="entry name" value="Cytochrome P450"/>
    <property type="match status" value="1"/>
</dbReference>
<protein>
    <submittedName>
        <fullName evidence="9">Cytochrome P450</fullName>
    </submittedName>
</protein>
<dbReference type="PANTHER" id="PTHR24291">
    <property type="entry name" value="CYTOCHROME P450 FAMILY 4"/>
    <property type="match status" value="1"/>
</dbReference>
<dbReference type="PRINTS" id="PR00463">
    <property type="entry name" value="EP450I"/>
</dbReference>
<dbReference type="PRINTS" id="PR00385">
    <property type="entry name" value="P450"/>
</dbReference>
<evidence type="ECO:0000256" key="5">
    <source>
        <dbReference type="ARBA" id="ARBA00023004"/>
    </source>
</evidence>
<comment type="cofactor">
    <cofactor evidence="7">
        <name>heme</name>
        <dbReference type="ChEBI" id="CHEBI:30413"/>
    </cofactor>
</comment>
<evidence type="ECO:0000256" key="3">
    <source>
        <dbReference type="ARBA" id="ARBA00022723"/>
    </source>
</evidence>
<proteinExistence type="inferred from homology"/>
<gene>
    <name evidence="9" type="ORF">AKO1_011992</name>
</gene>
<comment type="caution">
    <text evidence="9">The sequence shown here is derived from an EMBL/GenBank/DDBJ whole genome shotgun (WGS) entry which is preliminary data.</text>
</comment>